<evidence type="ECO:0000313" key="2">
    <source>
        <dbReference type="EMBL" id="GAA3366117.1"/>
    </source>
</evidence>
<keyword evidence="1" id="KW-1133">Transmembrane helix</keyword>
<sequence>MSGPIEIILIVALIGYVLVRRFTGEPVEGKRMLLVPAVIAVVGAVNLREVPHSPAAIGMLVATAVISVVLGVLRGFSVRIYERDGHAMMRYTWVTAVLWVVNIAVKLGSGLLAGAVGLHAGGGITFSLGLTVLAEGVAILAKGVRGTGRIPWSRGRGDAAPVPSPMLDSMQRKARDAGDLRGMRSFAPVLDGLRDAAADRRNAHPGARR</sequence>
<evidence type="ECO:0008006" key="4">
    <source>
        <dbReference type="Google" id="ProtNLM"/>
    </source>
</evidence>
<feature type="transmembrane region" description="Helical" evidence="1">
    <location>
        <begin position="93"/>
        <end position="118"/>
    </location>
</feature>
<organism evidence="2 3">
    <name type="scientific">Saccharopolyspora gregorii</name>
    <dbReference type="NCBI Taxonomy" id="33914"/>
    <lineage>
        <taxon>Bacteria</taxon>
        <taxon>Bacillati</taxon>
        <taxon>Actinomycetota</taxon>
        <taxon>Actinomycetes</taxon>
        <taxon>Pseudonocardiales</taxon>
        <taxon>Pseudonocardiaceae</taxon>
        <taxon>Saccharopolyspora</taxon>
    </lineage>
</organism>
<feature type="transmembrane region" description="Helical" evidence="1">
    <location>
        <begin position="6"/>
        <end position="23"/>
    </location>
</feature>
<feature type="transmembrane region" description="Helical" evidence="1">
    <location>
        <begin position="124"/>
        <end position="144"/>
    </location>
</feature>
<keyword evidence="3" id="KW-1185">Reference proteome</keyword>
<proteinExistence type="predicted"/>
<feature type="transmembrane region" description="Helical" evidence="1">
    <location>
        <begin position="54"/>
        <end position="73"/>
    </location>
</feature>
<dbReference type="EMBL" id="BAAAYK010000038">
    <property type="protein sequence ID" value="GAA3366117.1"/>
    <property type="molecule type" value="Genomic_DNA"/>
</dbReference>
<keyword evidence="1" id="KW-0472">Membrane</keyword>
<accession>A0ABP6S2E8</accession>
<dbReference type="RefSeq" id="WP_224960964.1">
    <property type="nucleotide sequence ID" value="NZ_BAAAYK010000038.1"/>
</dbReference>
<comment type="caution">
    <text evidence="2">The sequence shown here is derived from an EMBL/GenBank/DDBJ whole genome shotgun (WGS) entry which is preliminary data.</text>
</comment>
<name>A0ABP6S2E8_9PSEU</name>
<dbReference type="Proteomes" id="UP001500483">
    <property type="component" value="Unassembled WGS sequence"/>
</dbReference>
<gene>
    <name evidence="2" type="ORF">GCM10020366_68720</name>
</gene>
<reference evidence="3" key="1">
    <citation type="journal article" date="2019" name="Int. J. Syst. Evol. Microbiol.">
        <title>The Global Catalogue of Microorganisms (GCM) 10K type strain sequencing project: providing services to taxonomists for standard genome sequencing and annotation.</title>
        <authorList>
            <consortium name="The Broad Institute Genomics Platform"/>
            <consortium name="The Broad Institute Genome Sequencing Center for Infectious Disease"/>
            <person name="Wu L."/>
            <person name="Ma J."/>
        </authorList>
    </citation>
    <scope>NUCLEOTIDE SEQUENCE [LARGE SCALE GENOMIC DNA]</scope>
    <source>
        <strain evidence="3">JCM 9687</strain>
    </source>
</reference>
<evidence type="ECO:0000256" key="1">
    <source>
        <dbReference type="SAM" id="Phobius"/>
    </source>
</evidence>
<protein>
    <recommendedName>
        <fullName evidence="4">DUF1453 domain-containing protein</fullName>
    </recommendedName>
</protein>
<keyword evidence="1" id="KW-0812">Transmembrane</keyword>
<evidence type="ECO:0000313" key="3">
    <source>
        <dbReference type="Proteomes" id="UP001500483"/>
    </source>
</evidence>